<dbReference type="Pfam" id="PF04566">
    <property type="entry name" value="RNA_pol_Rpb2_4"/>
    <property type="match status" value="1"/>
</dbReference>
<dbReference type="GO" id="GO:0008270">
    <property type="term" value="F:zinc ion binding"/>
    <property type="evidence" value="ECO:0007669"/>
    <property type="project" value="UniProtKB-KW"/>
</dbReference>
<dbReference type="Gene3D" id="2.40.50.150">
    <property type="match status" value="1"/>
</dbReference>
<dbReference type="GO" id="GO:0003899">
    <property type="term" value="F:DNA-directed RNA polymerase activity"/>
    <property type="evidence" value="ECO:0007669"/>
    <property type="project" value="UniProtKB-EC"/>
</dbReference>
<dbReference type="FunFam" id="2.40.270.10:FF:000006">
    <property type="entry name" value="DNA-directed RNA polymerase subunit beta"/>
    <property type="match status" value="1"/>
</dbReference>
<dbReference type="Pfam" id="PF04565">
    <property type="entry name" value="RNA_pol_Rpb2_3"/>
    <property type="match status" value="1"/>
</dbReference>
<keyword evidence="4 13" id="KW-0808">Transferase</keyword>
<dbReference type="InterPro" id="IPR007647">
    <property type="entry name" value="RNA_pol_Rpb2_5"/>
</dbReference>
<dbReference type="FunFam" id="2.40.270.10:FF:000011">
    <property type="entry name" value="DNA-directed RNA polymerase subunit beta"/>
    <property type="match status" value="1"/>
</dbReference>
<evidence type="ECO:0000256" key="12">
    <source>
        <dbReference type="RuleBase" id="RU000434"/>
    </source>
</evidence>
<dbReference type="InterPro" id="IPR014724">
    <property type="entry name" value="RNA_pol_RPB2_OB-fold"/>
</dbReference>
<dbReference type="InterPro" id="IPR007644">
    <property type="entry name" value="RNA_pol_bsu_protrusion"/>
</dbReference>
<dbReference type="Gene3D" id="3.90.1110.10">
    <property type="entry name" value="RNA polymerase Rpb2, domain 2"/>
    <property type="match status" value="1"/>
</dbReference>
<dbReference type="Pfam" id="PF04560">
    <property type="entry name" value="RNA_pol_Rpb2_7"/>
    <property type="match status" value="1"/>
</dbReference>
<dbReference type="EMBL" id="CDMZ01005947">
    <property type="protein sequence ID" value="CEM56147.1"/>
    <property type="molecule type" value="Genomic_DNA"/>
</dbReference>
<reference evidence="22" key="1">
    <citation type="submission" date="2014-11" db="EMBL/GenBank/DDBJ databases">
        <authorList>
            <person name="Otto D Thomas"/>
            <person name="Naeem Raeece"/>
        </authorList>
    </citation>
    <scope>NUCLEOTIDE SEQUENCE</scope>
</reference>
<dbReference type="FunFam" id="3.90.1100.10:FF:000014">
    <property type="entry name" value="DNA-directed RNA polymerase subunit beta"/>
    <property type="match status" value="1"/>
</dbReference>
<evidence type="ECO:0000256" key="14">
    <source>
        <dbReference type="SAM" id="MobiDB-lite"/>
    </source>
</evidence>
<dbReference type="InterPro" id="IPR015712">
    <property type="entry name" value="DNA-dir_RNA_pol_su2"/>
</dbReference>
<dbReference type="CDD" id="cd00653">
    <property type="entry name" value="RNA_pol_B_RPB2"/>
    <property type="match status" value="1"/>
</dbReference>
<evidence type="ECO:0000256" key="2">
    <source>
        <dbReference type="ARBA" id="ARBA00006835"/>
    </source>
</evidence>
<proteinExistence type="inferred from homology"/>
<dbReference type="Gene3D" id="3.90.1100.10">
    <property type="match status" value="1"/>
</dbReference>
<evidence type="ECO:0000259" key="16">
    <source>
        <dbReference type="Pfam" id="PF04560"/>
    </source>
</evidence>
<dbReference type="AlphaFoldDB" id="A0A0G4IFR5"/>
<evidence type="ECO:0000259" key="21">
    <source>
        <dbReference type="Pfam" id="PF04567"/>
    </source>
</evidence>
<dbReference type="Gene3D" id="3.90.1070.20">
    <property type="match status" value="1"/>
</dbReference>
<evidence type="ECO:0000313" key="22">
    <source>
        <dbReference type="EMBL" id="CEM56147.1"/>
    </source>
</evidence>
<evidence type="ECO:0000256" key="9">
    <source>
        <dbReference type="ARBA" id="ARBA00023163"/>
    </source>
</evidence>
<feature type="domain" description="RNA polymerase Rpb2" evidence="19">
    <location>
        <begin position="527"/>
        <end position="591"/>
    </location>
</feature>
<evidence type="ECO:0000256" key="6">
    <source>
        <dbReference type="ARBA" id="ARBA00022723"/>
    </source>
</evidence>
<dbReference type="PANTHER" id="PTHR20856">
    <property type="entry name" value="DNA-DIRECTED RNA POLYMERASE I SUBUNIT 2"/>
    <property type="match status" value="1"/>
</dbReference>
<dbReference type="InterPro" id="IPR037034">
    <property type="entry name" value="RNA_pol_Rpb2_2_sf"/>
</dbReference>
<evidence type="ECO:0000256" key="8">
    <source>
        <dbReference type="ARBA" id="ARBA00022833"/>
    </source>
</evidence>
<feature type="region of interest" description="Disordered" evidence="14">
    <location>
        <begin position="882"/>
        <end position="901"/>
    </location>
</feature>
<keyword evidence="6" id="KW-0479">Metal-binding</keyword>
<protein>
    <recommendedName>
        <fullName evidence="13">DNA-directed RNA polymerase subunit beta</fullName>
        <ecNumber evidence="13">2.7.7.6</ecNumber>
    </recommendedName>
</protein>
<dbReference type="Pfam" id="PF00562">
    <property type="entry name" value="RNA_pol_Rpb2_6"/>
    <property type="match status" value="1"/>
</dbReference>
<comment type="similarity">
    <text evidence="2 12">Belongs to the RNA polymerase beta chain family.</text>
</comment>
<dbReference type="GO" id="GO:0032549">
    <property type="term" value="F:ribonucleoside binding"/>
    <property type="evidence" value="ECO:0007669"/>
    <property type="project" value="InterPro"/>
</dbReference>
<dbReference type="GO" id="GO:0006351">
    <property type="term" value="P:DNA-templated transcription"/>
    <property type="evidence" value="ECO:0007669"/>
    <property type="project" value="InterPro"/>
</dbReference>
<feature type="region of interest" description="Disordered" evidence="14">
    <location>
        <begin position="40"/>
        <end position="60"/>
    </location>
</feature>
<dbReference type="PhylomeDB" id="A0A0G4IFR5"/>
<dbReference type="GO" id="GO:0003677">
    <property type="term" value="F:DNA binding"/>
    <property type="evidence" value="ECO:0007669"/>
    <property type="project" value="InterPro"/>
</dbReference>
<name>A0A0G4IFR5_9ALVE</name>
<keyword evidence="8" id="KW-0862">Zinc</keyword>
<dbReference type="InterPro" id="IPR007642">
    <property type="entry name" value="RNA_pol_Rpb2_2"/>
</dbReference>
<evidence type="ECO:0000259" key="17">
    <source>
        <dbReference type="Pfam" id="PF04561"/>
    </source>
</evidence>
<dbReference type="Gene3D" id="3.90.1800.10">
    <property type="entry name" value="RNA polymerase alpha subunit dimerisation domain"/>
    <property type="match status" value="1"/>
</dbReference>
<evidence type="ECO:0000259" key="20">
    <source>
        <dbReference type="Pfam" id="PF04566"/>
    </source>
</evidence>
<feature type="domain" description="RNA polymerase beta subunit protrusion" evidence="18">
    <location>
        <begin position="85"/>
        <end position="473"/>
    </location>
</feature>
<dbReference type="InterPro" id="IPR007641">
    <property type="entry name" value="RNA_pol_Rpb2_7"/>
</dbReference>
<evidence type="ECO:0000256" key="4">
    <source>
        <dbReference type="ARBA" id="ARBA00022679"/>
    </source>
</evidence>
<keyword evidence="9 13" id="KW-0804">Transcription</keyword>
<dbReference type="FunFam" id="3.90.1070.20:FF:000002">
    <property type="entry name" value="DNA-directed RNA polymerase subunit beta"/>
    <property type="match status" value="1"/>
</dbReference>
<keyword evidence="3 13" id="KW-0240">DNA-directed RNA polymerase</keyword>
<feature type="domain" description="RNA polymerase Rpb2" evidence="20">
    <location>
        <begin position="628"/>
        <end position="689"/>
    </location>
</feature>
<keyword evidence="5 13" id="KW-0548">Nucleotidyltransferase</keyword>
<evidence type="ECO:0000259" key="15">
    <source>
        <dbReference type="Pfam" id="PF00562"/>
    </source>
</evidence>
<evidence type="ECO:0000256" key="5">
    <source>
        <dbReference type="ARBA" id="ARBA00022695"/>
    </source>
</evidence>
<dbReference type="VEuPathDB" id="CryptoDB:Cvel_14119"/>
<dbReference type="SUPFAM" id="SSF64484">
    <property type="entry name" value="beta and beta-prime subunits of DNA dependent RNA-polymerase"/>
    <property type="match status" value="1"/>
</dbReference>
<comment type="catalytic activity">
    <reaction evidence="11 13">
        <text>RNA(n) + a ribonucleoside 5'-triphosphate = RNA(n+1) + diphosphate</text>
        <dbReference type="Rhea" id="RHEA:21248"/>
        <dbReference type="Rhea" id="RHEA-COMP:14527"/>
        <dbReference type="Rhea" id="RHEA-COMP:17342"/>
        <dbReference type="ChEBI" id="CHEBI:33019"/>
        <dbReference type="ChEBI" id="CHEBI:61557"/>
        <dbReference type="ChEBI" id="CHEBI:140395"/>
        <dbReference type="EC" id="2.7.7.6"/>
    </reaction>
</comment>
<evidence type="ECO:0000256" key="1">
    <source>
        <dbReference type="ARBA" id="ARBA00004123"/>
    </source>
</evidence>
<evidence type="ECO:0000256" key="11">
    <source>
        <dbReference type="ARBA" id="ARBA00048552"/>
    </source>
</evidence>
<gene>
    <name evidence="22" type="ORF">Cvel_14119</name>
</gene>
<evidence type="ECO:0000256" key="7">
    <source>
        <dbReference type="ARBA" id="ARBA00022771"/>
    </source>
</evidence>
<dbReference type="Gene3D" id="2.40.270.10">
    <property type="entry name" value="DNA-directed RNA polymerase, subunit 2, domain 6"/>
    <property type="match status" value="1"/>
</dbReference>
<dbReference type="PROSITE" id="PS01166">
    <property type="entry name" value="RNA_POL_BETA"/>
    <property type="match status" value="1"/>
</dbReference>
<dbReference type="GO" id="GO:0000428">
    <property type="term" value="C:DNA-directed RNA polymerase complex"/>
    <property type="evidence" value="ECO:0007669"/>
    <property type="project" value="UniProtKB-KW"/>
</dbReference>
<evidence type="ECO:0000256" key="3">
    <source>
        <dbReference type="ARBA" id="ARBA00022478"/>
    </source>
</evidence>
<dbReference type="FunFam" id="3.90.1100.10:FF:000021">
    <property type="entry name" value="DNA-directed RNA polymerase subunit beta"/>
    <property type="match status" value="1"/>
</dbReference>
<evidence type="ECO:0000256" key="10">
    <source>
        <dbReference type="ARBA" id="ARBA00023242"/>
    </source>
</evidence>
<feature type="domain" description="DNA-directed RNA polymerase subunit 2 hybrid-binding" evidence="15">
    <location>
        <begin position="757"/>
        <end position="1154"/>
    </location>
</feature>
<comment type="subcellular location">
    <subcellularLocation>
        <location evidence="1">Nucleus</location>
    </subcellularLocation>
</comment>
<dbReference type="Pfam" id="PF04563">
    <property type="entry name" value="RNA_pol_Rpb2_1"/>
    <property type="match status" value="1"/>
</dbReference>
<evidence type="ECO:0000256" key="13">
    <source>
        <dbReference type="RuleBase" id="RU363031"/>
    </source>
</evidence>
<dbReference type="GO" id="GO:0005634">
    <property type="term" value="C:nucleus"/>
    <property type="evidence" value="ECO:0007669"/>
    <property type="project" value="UniProtKB-SubCell"/>
</dbReference>
<dbReference type="Pfam" id="PF04561">
    <property type="entry name" value="RNA_pol_Rpb2_2"/>
    <property type="match status" value="1"/>
</dbReference>
<keyword evidence="10" id="KW-0539">Nucleus</keyword>
<dbReference type="InterPro" id="IPR007646">
    <property type="entry name" value="RNA_pol_Rpb2_4"/>
</dbReference>
<dbReference type="Pfam" id="PF04567">
    <property type="entry name" value="RNA_pol_Rpb2_5"/>
    <property type="match status" value="1"/>
</dbReference>
<accession>A0A0G4IFR5</accession>
<dbReference type="InterPro" id="IPR007120">
    <property type="entry name" value="DNA-dir_RNAP_su2_dom"/>
</dbReference>
<keyword evidence="7" id="KW-0863">Zinc-finger</keyword>
<dbReference type="EC" id="2.7.7.6" evidence="13"/>
<sequence length="1244" mass="138193">MGRKFKFSHARPLSRFFFSDRPCLKGRGGKEATMAAAAAGAALPKGSPRSAPPRQGDAAAYENSKPIREIPEKWKLLRAFLETRGLVKQHIDSFNFFVQTDIKKIVKAKANCLVQSDVDPQFYLRYTDVRVGKPSVSENMRMAETTPTMCRRRDLTYAAPIIVDVEYMRGREIVKKNGTEIGRMPVMLRSSPCVLHKKSAAEMERLGECPYDPGGYFVVKGTEKVILMQEQLSKNRVIVELDPKGLYCAWVQSASAESKSRTTVVLRNNRLCLRHNSFSEDIPVCIALKAMGLETDQEAVQMVGTKRHHLDSMALAIQEAHDNNVLTQAQALNWISGKLRHQSRMGGGGKGWGGQGAKMWPQGGGGMVRTQERSRDEDRDGAEALEILHRVVLSHIHCHSADFLPKIRFLCVMIRRLLDAKKDPTLLDDKDYFGNKRLELAGALLALLFEDLFKKFNADLKKQIDLNLSKHMEKLANQSQKSRERPDYPDAFRHPNCKTITDGLVHALSSGNWNIKRFRMERAGVSQVLNRLSYVASVGMMTRVSSQFEKARKVSGPRALQPSQWGVLCPCDTPEGEACGLVKNLALMTHITVDEESGPLIRLCFSLGVEPASSLGGEEIHSPGTFAVFLNGDLLGLHRRPQQFMRAVRLLRRMGRIGEFVSIFENTALQAVFISSDGGRLCRPLITVEKGKPRLQRTHMEALEKGESTFFDFLRSGILEWIDVNEENNALIALTEKDVDAQTTHMEVDPLTILGAVAGLIPYPNHNQSPRNTYQCAMGKQAMGAIAHNQFERTDTLLYLLVYPQKPLVKTRTMELMSFDHLPAGQNASLAIMSYSAYDIEDATIMNKASLDRGFGRSICLRRYNVPLNRNYPNGAMDVLMPPPAPPADQGAKGEGPSGRAHFQNLASRKQYEALDEDGIARVGEMVSDDQIYANRHVPVRTVEGLAGGRPAGGPGGVPHPATMRRSAVKYKVAVPAYVDRVILAEDEGGDTTLKFMFRQTRRPEIGDKFSSRHGQKGVIGLIVGQEDFPFAESGWCPDMIMNPHGFPSRMTVGKMMELIAGKSAVFDGMFKYGTIFGGTKIEDVSKVLLEHGYSYSGKEYLTSGITGEALETYIFVGPVFYQRLKHMVQDKIHARGRGPRVTLTHQPTEGRAKDGGLRLGEMERDCLVAYGASNLLIERLMLSSDLFEASICAECGLLGYCGFCPFCKSAENVCSVNLPYACKLLFQELQAMNVCPRLSLKPK</sequence>
<organism evidence="22">
    <name type="scientific">Chromera velia CCMP2878</name>
    <dbReference type="NCBI Taxonomy" id="1169474"/>
    <lineage>
        <taxon>Eukaryota</taxon>
        <taxon>Sar</taxon>
        <taxon>Alveolata</taxon>
        <taxon>Colpodellida</taxon>
        <taxon>Chromeraceae</taxon>
        <taxon>Chromera</taxon>
    </lineage>
</organism>
<evidence type="ECO:0000259" key="19">
    <source>
        <dbReference type="Pfam" id="PF04565"/>
    </source>
</evidence>
<dbReference type="InterPro" id="IPR007645">
    <property type="entry name" value="RNA_pol_Rpb2_3"/>
</dbReference>
<dbReference type="InterPro" id="IPR037033">
    <property type="entry name" value="DNA-dir_RNAP_su2_hyb_sf"/>
</dbReference>
<dbReference type="InterPro" id="IPR007121">
    <property type="entry name" value="RNA_pol_bsu_CS"/>
</dbReference>
<evidence type="ECO:0000259" key="18">
    <source>
        <dbReference type="Pfam" id="PF04563"/>
    </source>
</evidence>
<feature type="domain" description="RNA polymerase Rpb2" evidence="16">
    <location>
        <begin position="1156"/>
        <end position="1241"/>
    </location>
</feature>
<comment type="function">
    <text evidence="13">DNA-dependent RNA polymerase catalyzes the transcription of DNA into RNA using the four ribonucleoside triphosphates as substrates.</text>
</comment>
<feature type="domain" description="RNA polymerase Rpb2" evidence="21">
    <location>
        <begin position="711"/>
        <end position="745"/>
    </location>
</feature>
<feature type="domain" description="RNA polymerase Rpb2" evidence="17">
    <location>
        <begin position="234"/>
        <end position="439"/>
    </location>
</feature>